<evidence type="ECO:0000256" key="2">
    <source>
        <dbReference type="ARBA" id="ARBA00022803"/>
    </source>
</evidence>
<keyword evidence="1" id="KW-0677">Repeat</keyword>
<organism evidence="4 5">
    <name type="scientific">Cuscuta australis</name>
    <dbReference type="NCBI Taxonomy" id="267555"/>
    <lineage>
        <taxon>Eukaryota</taxon>
        <taxon>Viridiplantae</taxon>
        <taxon>Streptophyta</taxon>
        <taxon>Embryophyta</taxon>
        <taxon>Tracheophyta</taxon>
        <taxon>Spermatophyta</taxon>
        <taxon>Magnoliopsida</taxon>
        <taxon>eudicotyledons</taxon>
        <taxon>Gunneridae</taxon>
        <taxon>Pentapetalae</taxon>
        <taxon>asterids</taxon>
        <taxon>lamiids</taxon>
        <taxon>Solanales</taxon>
        <taxon>Convolvulaceae</taxon>
        <taxon>Cuscuteae</taxon>
        <taxon>Cuscuta</taxon>
        <taxon>Cuscuta subgen. Grammica</taxon>
        <taxon>Cuscuta sect. Cleistogrammica</taxon>
    </lineage>
</organism>
<keyword evidence="2 3" id="KW-0802">TPR repeat</keyword>
<sequence>MTDISEVGEEEFENAVEMMMEKDRFKDCLDYIETKIDQHVVLNNTYLFDTKLNCLYELDRKMDAFMEAKAYRADYRPLTHTVCVALGNGYLEEGDYIEAYFYFRQFPSKQSVILSRLATELEKQTKRKLCEEKYEECLDYINKIDQDVVFSNVEIFDCKLKCLMKLDQKKKAIKEAQAYLGSGGVLSYFSCEILGSSYASKGNYDEACKHYLQAMKLCPTREEKTRYRSLLNSMEKNEERRKVREEDKRVARIDPSFLKGETKRDDKKFTISSKKKKRWNVPQGVKVAAFKVCSRRFLSVYNSKEDCH</sequence>
<dbReference type="InterPro" id="IPR011990">
    <property type="entry name" value="TPR-like_helical_dom_sf"/>
</dbReference>
<protein>
    <submittedName>
        <fullName evidence="4">Uncharacterized protein</fullName>
    </submittedName>
</protein>
<keyword evidence="5" id="KW-1185">Reference proteome</keyword>
<dbReference type="SMART" id="SM00028">
    <property type="entry name" value="TPR"/>
    <property type="match status" value="2"/>
</dbReference>
<evidence type="ECO:0000313" key="4">
    <source>
        <dbReference type="EMBL" id="RAL37149.1"/>
    </source>
</evidence>
<comment type="caution">
    <text evidence="4">The sequence shown here is derived from an EMBL/GenBank/DDBJ whole genome shotgun (WGS) entry which is preliminary data.</text>
</comment>
<accession>A0A328CYM2</accession>
<proteinExistence type="predicted"/>
<name>A0A328CYM2_9ASTE</name>
<dbReference type="Gene3D" id="1.25.40.10">
    <property type="entry name" value="Tetratricopeptide repeat domain"/>
    <property type="match status" value="2"/>
</dbReference>
<dbReference type="InterPro" id="IPR013105">
    <property type="entry name" value="TPR_2"/>
</dbReference>
<dbReference type="Proteomes" id="UP000249390">
    <property type="component" value="Unassembled WGS sequence"/>
</dbReference>
<evidence type="ECO:0000313" key="5">
    <source>
        <dbReference type="Proteomes" id="UP000249390"/>
    </source>
</evidence>
<dbReference type="SUPFAM" id="SSF48452">
    <property type="entry name" value="TPR-like"/>
    <property type="match status" value="1"/>
</dbReference>
<dbReference type="PROSITE" id="PS50005">
    <property type="entry name" value="TPR"/>
    <property type="match status" value="1"/>
</dbReference>
<dbReference type="EMBL" id="NQVE01000217">
    <property type="protein sequence ID" value="RAL37149.1"/>
    <property type="molecule type" value="Genomic_DNA"/>
</dbReference>
<reference evidence="4 5" key="1">
    <citation type="submission" date="2018-06" db="EMBL/GenBank/DDBJ databases">
        <title>The Genome of Cuscuta australis (Dodder) Provides Insight into the Evolution of Plant Parasitism.</title>
        <authorList>
            <person name="Liu H."/>
        </authorList>
    </citation>
    <scope>NUCLEOTIDE SEQUENCE [LARGE SCALE GENOMIC DNA]</scope>
    <source>
        <strain evidence="5">cv. Yunnan</strain>
        <tissue evidence="4">Vines</tissue>
    </source>
</reference>
<evidence type="ECO:0000256" key="1">
    <source>
        <dbReference type="ARBA" id="ARBA00022737"/>
    </source>
</evidence>
<dbReference type="InterPro" id="IPR019734">
    <property type="entry name" value="TPR_rpt"/>
</dbReference>
<gene>
    <name evidence="4" type="ORF">DM860_004071</name>
</gene>
<evidence type="ECO:0000256" key="3">
    <source>
        <dbReference type="PROSITE-ProRule" id="PRU00339"/>
    </source>
</evidence>
<feature type="repeat" description="TPR" evidence="3">
    <location>
        <begin position="188"/>
        <end position="221"/>
    </location>
</feature>
<dbReference type="AlphaFoldDB" id="A0A328CYM2"/>
<dbReference type="Pfam" id="PF07719">
    <property type="entry name" value="TPR_2"/>
    <property type="match status" value="1"/>
</dbReference>